<dbReference type="SUPFAM" id="SSF47384">
    <property type="entry name" value="Homodimeric domain of signal transducing histidine kinase"/>
    <property type="match status" value="1"/>
</dbReference>
<dbReference type="InterPro" id="IPR003661">
    <property type="entry name" value="HisK_dim/P_dom"/>
</dbReference>
<keyword evidence="8 11" id="KW-1133">Transmembrane helix</keyword>
<keyword evidence="15" id="KW-1185">Reference proteome</keyword>
<dbReference type="CDD" id="cd06225">
    <property type="entry name" value="HAMP"/>
    <property type="match status" value="1"/>
</dbReference>
<dbReference type="PANTHER" id="PTHR45436:SF5">
    <property type="entry name" value="SENSOR HISTIDINE KINASE TRCS"/>
    <property type="match status" value="1"/>
</dbReference>
<dbReference type="InterPro" id="IPR003660">
    <property type="entry name" value="HAMP_dom"/>
</dbReference>
<dbReference type="RefSeq" id="WP_307281686.1">
    <property type="nucleotide sequence ID" value="NZ_JAUSVX010000016.1"/>
</dbReference>
<dbReference type="SMART" id="SM00387">
    <property type="entry name" value="HATPase_c"/>
    <property type="match status" value="1"/>
</dbReference>
<dbReference type="EMBL" id="JAUSVX010000016">
    <property type="protein sequence ID" value="MDQ0473431.1"/>
    <property type="molecule type" value="Genomic_DNA"/>
</dbReference>
<evidence type="ECO:0000259" key="13">
    <source>
        <dbReference type="PROSITE" id="PS50885"/>
    </source>
</evidence>
<evidence type="ECO:0000256" key="10">
    <source>
        <dbReference type="ARBA" id="ARBA00023136"/>
    </source>
</evidence>
<comment type="caution">
    <text evidence="14">The sequence shown here is derived from an EMBL/GenBank/DDBJ whole genome shotgun (WGS) entry which is preliminary data.</text>
</comment>
<accession>A0ABU0JIW2</accession>
<evidence type="ECO:0000256" key="8">
    <source>
        <dbReference type="ARBA" id="ARBA00022989"/>
    </source>
</evidence>
<dbReference type="InterPro" id="IPR050428">
    <property type="entry name" value="TCS_sensor_his_kinase"/>
</dbReference>
<keyword evidence="7 14" id="KW-0418">Kinase</keyword>
<dbReference type="SUPFAM" id="SSF55874">
    <property type="entry name" value="ATPase domain of HSP90 chaperone/DNA topoisomerase II/histidine kinase"/>
    <property type="match status" value="1"/>
</dbReference>
<dbReference type="InterPro" id="IPR004358">
    <property type="entry name" value="Sig_transdc_His_kin-like_C"/>
</dbReference>
<keyword evidence="9" id="KW-0902">Two-component regulatory system</keyword>
<keyword evidence="5" id="KW-0808">Transferase</keyword>
<comment type="catalytic activity">
    <reaction evidence="1">
        <text>ATP + protein L-histidine = ADP + protein N-phospho-L-histidine.</text>
        <dbReference type="EC" id="2.7.13.3"/>
    </reaction>
</comment>
<keyword evidence="10 11" id="KW-0472">Membrane</keyword>
<protein>
    <recommendedName>
        <fullName evidence="3">histidine kinase</fullName>
        <ecNumber evidence="3">2.7.13.3</ecNumber>
    </recommendedName>
</protein>
<gene>
    <name evidence="14" type="ORF">QO011_006467</name>
</gene>
<dbReference type="InterPro" id="IPR036890">
    <property type="entry name" value="HATPase_C_sf"/>
</dbReference>
<dbReference type="Gene3D" id="1.10.287.130">
    <property type="match status" value="1"/>
</dbReference>
<evidence type="ECO:0000256" key="4">
    <source>
        <dbReference type="ARBA" id="ARBA00022553"/>
    </source>
</evidence>
<dbReference type="EC" id="2.7.13.3" evidence="3"/>
<dbReference type="PRINTS" id="PR00344">
    <property type="entry name" value="BCTRLSENSOR"/>
</dbReference>
<feature type="transmembrane region" description="Helical" evidence="11">
    <location>
        <begin position="167"/>
        <end position="190"/>
    </location>
</feature>
<keyword evidence="6 11" id="KW-0812">Transmembrane</keyword>
<evidence type="ECO:0000256" key="6">
    <source>
        <dbReference type="ARBA" id="ARBA00022692"/>
    </source>
</evidence>
<evidence type="ECO:0000313" key="15">
    <source>
        <dbReference type="Proteomes" id="UP001242480"/>
    </source>
</evidence>
<name>A0ABU0JIW2_9HYPH</name>
<evidence type="ECO:0000256" key="9">
    <source>
        <dbReference type="ARBA" id="ARBA00023012"/>
    </source>
</evidence>
<evidence type="ECO:0000259" key="12">
    <source>
        <dbReference type="PROSITE" id="PS50109"/>
    </source>
</evidence>
<feature type="domain" description="HAMP" evidence="13">
    <location>
        <begin position="191"/>
        <end position="242"/>
    </location>
</feature>
<evidence type="ECO:0000256" key="5">
    <source>
        <dbReference type="ARBA" id="ARBA00022679"/>
    </source>
</evidence>
<dbReference type="Pfam" id="PF02518">
    <property type="entry name" value="HATPase_c"/>
    <property type="match status" value="1"/>
</dbReference>
<evidence type="ECO:0000313" key="14">
    <source>
        <dbReference type="EMBL" id="MDQ0473431.1"/>
    </source>
</evidence>
<keyword evidence="4" id="KW-0597">Phosphoprotein</keyword>
<dbReference type="PANTHER" id="PTHR45436">
    <property type="entry name" value="SENSOR HISTIDINE KINASE YKOH"/>
    <property type="match status" value="1"/>
</dbReference>
<reference evidence="14 15" key="1">
    <citation type="submission" date="2023-07" db="EMBL/GenBank/DDBJ databases">
        <title>Genomic Encyclopedia of Type Strains, Phase IV (KMG-IV): sequencing the most valuable type-strain genomes for metagenomic binning, comparative biology and taxonomic classification.</title>
        <authorList>
            <person name="Goeker M."/>
        </authorList>
    </citation>
    <scope>NUCLEOTIDE SEQUENCE [LARGE SCALE GENOMIC DNA]</scope>
    <source>
        <strain evidence="14 15">DSM 19619</strain>
    </source>
</reference>
<feature type="transmembrane region" description="Helical" evidence="11">
    <location>
        <begin position="12"/>
        <end position="35"/>
    </location>
</feature>
<organism evidence="14 15">
    <name type="scientific">Labrys wisconsinensis</name>
    <dbReference type="NCBI Taxonomy" id="425677"/>
    <lineage>
        <taxon>Bacteria</taxon>
        <taxon>Pseudomonadati</taxon>
        <taxon>Pseudomonadota</taxon>
        <taxon>Alphaproteobacteria</taxon>
        <taxon>Hyphomicrobiales</taxon>
        <taxon>Xanthobacteraceae</taxon>
        <taxon>Labrys</taxon>
    </lineage>
</organism>
<dbReference type="GO" id="GO:0016301">
    <property type="term" value="F:kinase activity"/>
    <property type="evidence" value="ECO:0007669"/>
    <property type="project" value="UniProtKB-KW"/>
</dbReference>
<dbReference type="Proteomes" id="UP001242480">
    <property type="component" value="Unassembled WGS sequence"/>
</dbReference>
<evidence type="ECO:0000256" key="11">
    <source>
        <dbReference type="SAM" id="Phobius"/>
    </source>
</evidence>
<dbReference type="Gene3D" id="3.30.565.10">
    <property type="entry name" value="Histidine kinase-like ATPase, C-terminal domain"/>
    <property type="match status" value="1"/>
</dbReference>
<proteinExistence type="predicted"/>
<evidence type="ECO:0000256" key="2">
    <source>
        <dbReference type="ARBA" id="ARBA00004370"/>
    </source>
</evidence>
<sequence length="448" mass="47864">MKLVPASLGGRLLLGAAVFVAAALAAASILIGFILHHFVTGQIEQRLDTQIAAIVGALKADEAGSLRLATDLDGPPFDRLASGWYWQVTGAGQPLKSRSLGAASLDAPPRPFDWRHLFSDRAASARAPDAQGQMLHIRVRQASLEGRSITVTASAPQAAIDGPMRQALLSLVGSLVALWIGLMLATLVQIRMGLRPLRRLRDAMMRIRSGELQHVPSDQPTELHPLVTELNGLIDQNAAGLASARRHVSNLAHGLKTPLASLSIELQEAGRDPSGSMKELVDQIERRVRHHLGRARAAAGASRPSRTLLAPRLTDIAAVMARVHADRGICFLEEIDDGLAVACEPQDLDEMLGNLLDNGFKWARTTVRASVEIRNADVAISIDDDGPGLADAQMMEALLPGRRLDESVPGHGFGLPITRELAELYGGTVLLCRGPLGGLRATIALPSR</sequence>
<dbReference type="InterPro" id="IPR036097">
    <property type="entry name" value="HisK_dim/P_sf"/>
</dbReference>
<feature type="domain" description="Histidine kinase" evidence="12">
    <location>
        <begin position="250"/>
        <end position="448"/>
    </location>
</feature>
<evidence type="ECO:0000256" key="1">
    <source>
        <dbReference type="ARBA" id="ARBA00000085"/>
    </source>
</evidence>
<comment type="subcellular location">
    <subcellularLocation>
        <location evidence="2">Membrane</location>
    </subcellularLocation>
</comment>
<dbReference type="InterPro" id="IPR005467">
    <property type="entry name" value="His_kinase_dom"/>
</dbReference>
<evidence type="ECO:0000256" key="3">
    <source>
        <dbReference type="ARBA" id="ARBA00012438"/>
    </source>
</evidence>
<dbReference type="PROSITE" id="PS50885">
    <property type="entry name" value="HAMP"/>
    <property type="match status" value="1"/>
</dbReference>
<dbReference type="Pfam" id="PF00672">
    <property type="entry name" value="HAMP"/>
    <property type="match status" value="1"/>
</dbReference>
<dbReference type="InterPro" id="IPR003594">
    <property type="entry name" value="HATPase_dom"/>
</dbReference>
<dbReference type="CDD" id="cd00082">
    <property type="entry name" value="HisKA"/>
    <property type="match status" value="1"/>
</dbReference>
<evidence type="ECO:0000256" key="7">
    <source>
        <dbReference type="ARBA" id="ARBA00022777"/>
    </source>
</evidence>
<dbReference type="PROSITE" id="PS50109">
    <property type="entry name" value="HIS_KIN"/>
    <property type="match status" value="1"/>
</dbReference>